<reference evidence="1" key="1">
    <citation type="submission" date="2020-10" db="EMBL/GenBank/DDBJ databases">
        <authorList>
            <person name="Kadnikov V."/>
            <person name="Beletsky A.V."/>
            <person name="Mardanov A.V."/>
            <person name="Karnachuk O.V."/>
            <person name="Ravin N.V."/>
        </authorList>
    </citation>
    <scope>NUCLEOTIDE SEQUENCE</scope>
    <source>
        <strain evidence="1">Bu02</strain>
    </source>
</reference>
<proteinExistence type="predicted"/>
<dbReference type="EMBL" id="CP062796">
    <property type="protein sequence ID" value="QUL99442.1"/>
    <property type="molecule type" value="Genomic_DNA"/>
</dbReference>
<protein>
    <recommendedName>
        <fullName evidence="2">Transcriptional regulator</fullName>
    </recommendedName>
</protein>
<evidence type="ECO:0008006" key="2">
    <source>
        <dbReference type="Google" id="ProtNLM"/>
    </source>
</evidence>
<organism evidence="1">
    <name type="scientific">Candidatus Fermentithermobacillus carboniphilus</name>
    <dbReference type="NCBI Taxonomy" id="3085328"/>
    <lineage>
        <taxon>Bacteria</taxon>
        <taxon>Bacillati</taxon>
        <taxon>Bacillota</taxon>
        <taxon>Candidatus Fermentithermobacillia</taxon>
        <taxon>Candidatus Fermentithermobacillales</taxon>
        <taxon>Candidatus Fermentithermobacillaceae</taxon>
        <taxon>Candidatus Fermentithermobacillus</taxon>
    </lineage>
</organism>
<sequence length="433" mass="47182">MGQTIGVIGTPDLVRTVLEIARQFQGHTFLDLHYEDETETVSIFRANKDKMQVCLFTGNWPYAKVKAECQEREINIPLVYISDAGSAVHKTISKLLIDGVDVRHLSIDTITPQEAAESFGEIGLSLDGLYLMPFAGPIRREEFVSFHKSLWNSGKTAAAITFLRTAYLELKQYGVPVYRCTPSTGALREAVVKAVLEAQAIETRSYQLVIGLTEMASGRSSAEVYKNQRKRAVLFQLLLEFGEATGISVVPMEGTRFGLFMTRGTLEEVTSGYSSFDKASEITKACSEKVSFGFGVAHTAALCYANAELALKYSREAGGGCAFVVSEEGRVIGPLASHGGLDFRRSTVDKKVLNQALASGLSISTIGKIESVLARNSTTLITPEQLALSLSISKRNSRRILAKLCAAGLAEVSGLDQPGTRGRPQRVYQINFK</sequence>
<reference evidence="1" key="2">
    <citation type="journal article" date="2023" name="Biology">
        <title>Prokaryotic Life Associated with Coal-Fire Gas Vents Revealed by Metagenomics.</title>
        <authorList>
            <person name="Kadnikov V.V."/>
            <person name="Mardanov A.V."/>
            <person name="Beletsky A.V."/>
            <person name="Karnachuk O.V."/>
            <person name="Ravin N.V."/>
        </authorList>
    </citation>
    <scope>NUCLEOTIDE SEQUENCE</scope>
    <source>
        <strain evidence="1">Bu02</strain>
    </source>
</reference>
<name>A0AAT9LGS6_9FIRM</name>
<evidence type="ECO:0000313" key="1">
    <source>
        <dbReference type="EMBL" id="QUL99442.1"/>
    </source>
</evidence>
<gene>
    <name evidence="1" type="ORF">IMF26_05210</name>
</gene>
<dbReference type="KEGG" id="fcz:IMF26_05210"/>
<accession>A0AAT9LGS6</accession>
<dbReference type="AlphaFoldDB" id="A0AAT9LGS6"/>